<dbReference type="InterPro" id="IPR005585">
    <property type="entry name" value="DUF327"/>
</dbReference>
<reference evidence="2 3" key="1">
    <citation type="submission" date="2022-09" db="EMBL/GenBank/DDBJ databases">
        <authorList>
            <person name="Han X.L."/>
            <person name="Wang Q."/>
            <person name="Lu T."/>
        </authorList>
    </citation>
    <scope>NUCLEOTIDE SEQUENCE [LARGE SCALE GENOMIC DNA]</scope>
    <source>
        <strain evidence="2 3">WQ 127069</strain>
    </source>
</reference>
<dbReference type="Proteomes" id="UP001652445">
    <property type="component" value="Unassembled WGS sequence"/>
</dbReference>
<proteinExistence type="predicted"/>
<dbReference type="RefSeq" id="WP_076237261.1">
    <property type="nucleotide sequence ID" value="NZ_JAOQIO010000088.1"/>
</dbReference>
<dbReference type="InterPro" id="IPR024042">
    <property type="entry name" value="TM1646-like_dom_sf"/>
</dbReference>
<gene>
    <name evidence="2" type="ORF">OB236_22465</name>
</gene>
<dbReference type="Gene3D" id="1.20.120.490">
    <property type="entry name" value="Hypothetical protein TM1646-like domain"/>
    <property type="match status" value="1"/>
</dbReference>
<dbReference type="Pfam" id="PF03885">
    <property type="entry name" value="DUF327"/>
    <property type="match status" value="1"/>
</dbReference>
<evidence type="ECO:0000313" key="3">
    <source>
        <dbReference type="Proteomes" id="UP001652445"/>
    </source>
</evidence>
<organism evidence="2 3">
    <name type="scientific">Paenibacillus baimaensis</name>
    <dbReference type="NCBI Taxonomy" id="2982185"/>
    <lineage>
        <taxon>Bacteria</taxon>
        <taxon>Bacillati</taxon>
        <taxon>Bacillota</taxon>
        <taxon>Bacilli</taxon>
        <taxon>Bacillales</taxon>
        <taxon>Paenibacillaceae</taxon>
        <taxon>Paenibacillus</taxon>
    </lineage>
</organism>
<dbReference type="SUPFAM" id="SSF158397">
    <property type="entry name" value="TM1646-like"/>
    <property type="match status" value="1"/>
</dbReference>
<comment type="caution">
    <text evidence="2">The sequence shown here is derived from an EMBL/GenBank/DDBJ whole genome shotgun (WGS) entry which is preliminary data.</text>
</comment>
<evidence type="ECO:0000256" key="1">
    <source>
        <dbReference type="SAM" id="MobiDB-lite"/>
    </source>
</evidence>
<protein>
    <submittedName>
        <fullName evidence="2">YaaR family protein</fullName>
    </submittedName>
</protein>
<sequence length="148" mass="17661">MKINPGWRPFGKEIQRMENTASQQLQQKSFSDMMQQQNEGANQEQLQRILQEIHMQGDRLSKSMTVRELRQYKLLVMRFLEETVRRGVQLRDTRGWDRRGRSKRYKLLEEVDQELLTLADDMLESEQGRIDILHKIGEIRGMLINLVF</sequence>
<accession>A0ABT2UJR1</accession>
<dbReference type="EMBL" id="JAOQIO010000088">
    <property type="protein sequence ID" value="MCU6794875.1"/>
    <property type="molecule type" value="Genomic_DNA"/>
</dbReference>
<keyword evidence="3" id="KW-1185">Reference proteome</keyword>
<evidence type="ECO:0000313" key="2">
    <source>
        <dbReference type="EMBL" id="MCU6794875.1"/>
    </source>
</evidence>
<feature type="region of interest" description="Disordered" evidence="1">
    <location>
        <begin position="19"/>
        <end position="42"/>
    </location>
</feature>
<name>A0ABT2UJR1_9BACL</name>